<dbReference type="Proteomes" id="UP000222523">
    <property type="component" value="Unassembled WGS sequence"/>
</dbReference>
<comment type="caution">
    <text evidence="1">The sequence shown here is derived from an EMBL/GenBank/DDBJ whole genome shotgun (WGS) entry which is preliminary data.</text>
</comment>
<keyword evidence="2" id="KW-1185">Reference proteome</keyword>
<sequence length="105" mass="11599">MDNQIPSLIKGTLDHPKYTIIVETAADGTLWGQILYDGDLLTANAYSEQALKECFVNQFRGFYDIKLAADSFEIRPIDGDAIGAALKQIYTIVGKKRDDTNGNTI</sequence>
<reference evidence="1 2" key="1">
    <citation type="submission" date="2015-02" db="EMBL/GenBank/DDBJ databases">
        <title>Nostoc linckia genome annotation.</title>
        <authorList>
            <person name="Zhou Z."/>
        </authorList>
    </citation>
    <scope>NUCLEOTIDE SEQUENCE [LARGE SCALE GENOMIC DNA]</scope>
    <source>
        <strain evidence="2">z7</strain>
    </source>
</reference>
<gene>
    <name evidence="1" type="ORF">VF04_35010</name>
</gene>
<proteinExistence type="predicted"/>
<accession>A0ABX4KBY9</accession>
<evidence type="ECO:0000313" key="1">
    <source>
        <dbReference type="EMBL" id="PHJ87189.1"/>
    </source>
</evidence>
<name>A0ABX4KBY9_NOSLI</name>
<evidence type="ECO:0000313" key="2">
    <source>
        <dbReference type="Proteomes" id="UP000222523"/>
    </source>
</evidence>
<protein>
    <recommendedName>
        <fullName evidence="3">DUF1828 domain-containing protein</fullName>
    </recommendedName>
</protein>
<organism evidence="1 2">
    <name type="scientific">Nostoc linckia z7</name>
    <dbReference type="NCBI Taxonomy" id="1628745"/>
    <lineage>
        <taxon>Bacteria</taxon>
        <taxon>Bacillati</taxon>
        <taxon>Cyanobacteriota</taxon>
        <taxon>Cyanophyceae</taxon>
        <taxon>Nostocales</taxon>
        <taxon>Nostocaceae</taxon>
        <taxon>Nostoc</taxon>
    </lineage>
</organism>
<evidence type="ECO:0008006" key="3">
    <source>
        <dbReference type="Google" id="ProtNLM"/>
    </source>
</evidence>
<dbReference type="EMBL" id="LAHC01000163">
    <property type="protein sequence ID" value="PHJ87189.1"/>
    <property type="molecule type" value="Genomic_DNA"/>
</dbReference>